<comment type="caution">
    <text evidence="1">The sequence shown here is derived from an EMBL/GenBank/DDBJ whole genome shotgun (WGS) entry which is preliminary data.</text>
</comment>
<name>A0A9Q7K581_9ENTR</name>
<accession>A0A9Q7K581</accession>
<sequence length="73" mass="8567">MDRVELQNELYKLNIPRDSYSIDGVEDEALCLILDGGLWRVFYSEHGKRTEVEFFATESDACQSFLARITKWF</sequence>
<proteinExistence type="predicted"/>
<dbReference type="EMBL" id="RXPP01000005">
    <property type="protein sequence ID" value="RTQ25639.1"/>
    <property type="molecule type" value="Genomic_DNA"/>
</dbReference>
<organism evidence="1 2">
    <name type="scientific">Enterobacter mori</name>
    <dbReference type="NCBI Taxonomy" id="539813"/>
    <lineage>
        <taxon>Bacteria</taxon>
        <taxon>Pseudomonadati</taxon>
        <taxon>Pseudomonadota</taxon>
        <taxon>Gammaproteobacteria</taxon>
        <taxon>Enterobacterales</taxon>
        <taxon>Enterobacteriaceae</taxon>
        <taxon>Enterobacter</taxon>
    </lineage>
</organism>
<reference evidence="1 2" key="1">
    <citation type="submission" date="2018-12" db="EMBL/GenBank/DDBJ databases">
        <title>The Batch Genome Submission of Enterobacter spp. strains.</title>
        <authorList>
            <person name="Wei L."/>
            <person name="Wu W."/>
            <person name="Lin J."/>
            <person name="Zhang X."/>
            <person name="Feng Y."/>
            <person name="Zong Z."/>
        </authorList>
    </citation>
    <scope>NUCLEOTIDE SEQUENCE [LARGE SCALE GENOMIC DNA]</scope>
    <source>
        <strain evidence="1 2">SCEM020047</strain>
    </source>
</reference>
<evidence type="ECO:0000313" key="2">
    <source>
        <dbReference type="Proteomes" id="UP000282263"/>
    </source>
</evidence>
<dbReference type="RefSeq" id="WP_126815818.1">
    <property type="nucleotide sequence ID" value="NZ_JAJHUL010000009.1"/>
</dbReference>
<dbReference type="Proteomes" id="UP000282263">
    <property type="component" value="Unassembled WGS sequence"/>
</dbReference>
<protein>
    <submittedName>
        <fullName evidence="1">Uncharacterized protein</fullName>
    </submittedName>
</protein>
<dbReference type="AlphaFoldDB" id="A0A9Q7K581"/>
<gene>
    <name evidence="1" type="ORF">EKN29_06225</name>
</gene>
<evidence type="ECO:0000313" key="1">
    <source>
        <dbReference type="EMBL" id="RTQ25639.1"/>
    </source>
</evidence>